<dbReference type="InterPro" id="IPR011604">
    <property type="entry name" value="PDDEXK-like_dom_sf"/>
</dbReference>
<keyword evidence="2" id="KW-0540">Nuclease</keyword>
<evidence type="ECO:0000313" key="2">
    <source>
        <dbReference type="EMBL" id="DAE24829.1"/>
    </source>
</evidence>
<feature type="domain" description="PD-(D/E)XK endonuclease-like" evidence="1">
    <location>
        <begin position="84"/>
        <end position="154"/>
    </location>
</feature>
<accession>A0A8S5R1H1</accession>
<reference evidence="2" key="1">
    <citation type="journal article" date="2021" name="Proc. Natl. Acad. Sci. U.S.A.">
        <title>A Catalog of Tens of Thousands of Viruses from Human Metagenomes Reveals Hidden Associations with Chronic Diseases.</title>
        <authorList>
            <person name="Tisza M.J."/>
            <person name="Buck C.B."/>
        </authorList>
    </citation>
    <scope>NUCLEOTIDE SEQUENCE</scope>
    <source>
        <strain evidence="2">CteBs22</strain>
    </source>
</reference>
<dbReference type="InterPro" id="IPR038726">
    <property type="entry name" value="PDDEXK_AddAB-type"/>
</dbReference>
<dbReference type="EMBL" id="BK015784">
    <property type="protein sequence ID" value="DAE24829.1"/>
    <property type="molecule type" value="Genomic_DNA"/>
</dbReference>
<dbReference type="GO" id="GO:0004527">
    <property type="term" value="F:exonuclease activity"/>
    <property type="evidence" value="ECO:0007669"/>
    <property type="project" value="UniProtKB-KW"/>
</dbReference>
<keyword evidence="2" id="KW-0269">Exonuclease</keyword>
<keyword evidence="2" id="KW-0378">Hydrolase</keyword>
<dbReference type="Pfam" id="PF12705">
    <property type="entry name" value="PDDEXK_1"/>
    <property type="match status" value="1"/>
</dbReference>
<protein>
    <submittedName>
        <fullName evidence="2">Mitochondrial genome maintenance exonuclease 1, DNA complex, DNA exonuclease</fullName>
    </submittedName>
</protein>
<sequence length="200" mass="22514">MSSIIISGQVVRPEFDDVKHLYTVGGVRVPSVSRILRPLTTAVYGEIDRETLRRAADFGTAVHACTELLDQDELDEDSVIPEWTPYLDAYKRWKAATRPEIFHIEDRLGCSKYAGTLDRICRINGELWVIDIKTTSSIHPHVGVQLAAYVALAEGYYGGTYRRAALQLRGDGSFKVTEFSSLKDETCFNALLGIYHWQTQ</sequence>
<evidence type="ECO:0000259" key="1">
    <source>
        <dbReference type="Pfam" id="PF12705"/>
    </source>
</evidence>
<organism evidence="2">
    <name type="scientific">Myoviridae sp. cteBs22</name>
    <dbReference type="NCBI Taxonomy" id="2826675"/>
    <lineage>
        <taxon>Viruses</taxon>
        <taxon>Duplodnaviria</taxon>
        <taxon>Heunggongvirae</taxon>
        <taxon>Uroviricota</taxon>
        <taxon>Caudoviricetes</taxon>
    </lineage>
</organism>
<name>A0A8S5R1H1_9CAUD</name>
<dbReference type="Gene3D" id="3.90.320.10">
    <property type="match status" value="1"/>
</dbReference>
<proteinExistence type="predicted"/>